<organism evidence="1 2">
    <name type="scientific">Paenibacillus ginsengarvi</name>
    <dbReference type="NCBI Taxonomy" id="400777"/>
    <lineage>
        <taxon>Bacteria</taxon>
        <taxon>Bacillati</taxon>
        <taxon>Bacillota</taxon>
        <taxon>Bacilli</taxon>
        <taxon>Bacillales</taxon>
        <taxon>Paenibacillaceae</taxon>
        <taxon>Paenibacillus</taxon>
    </lineage>
</organism>
<dbReference type="RefSeq" id="WP_120745473.1">
    <property type="nucleotide sequence ID" value="NZ_RBAH01000001.1"/>
</dbReference>
<gene>
    <name evidence="1" type="ORF">D7M11_02065</name>
</gene>
<dbReference type="AlphaFoldDB" id="A0A3B0CYR1"/>
<proteinExistence type="predicted"/>
<reference evidence="1 2" key="1">
    <citation type="journal article" date="2007" name="Int. J. Syst. Evol. Microbiol.">
        <title>Paenibacillus ginsengarvi sp. nov., isolated from soil from ginseng cultivation.</title>
        <authorList>
            <person name="Yoon M.H."/>
            <person name="Ten L.N."/>
            <person name="Im W.T."/>
        </authorList>
    </citation>
    <scope>NUCLEOTIDE SEQUENCE [LARGE SCALE GENOMIC DNA]</scope>
    <source>
        <strain evidence="1 2">KCTC 13059</strain>
    </source>
</reference>
<name>A0A3B0CYR1_9BACL</name>
<evidence type="ECO:0000313" key="2">
    <source>
        <dbReference type="Proteomes" id="UP000282311"/>
    </source>
</evidence>
<accession>A0A3B0CYR1</accession>
<comment type="caution">
    <text evidence="1">The sequence shown here is derived from an EMBL/GenBank/DDBJ whole genome shotgun (WGS) entry which is preliminary data.</text>
</comment>
<sequence>MTGTNLTEEKLISWCEHGKMLVCEICALKTEVKTLKQQVNTLTKALKKIATMELVDGSATDEMLIARKALQSIKESPREEQGK</sequence>
<keyword evidence="2" id="KW-1185">Reference proteome</keyword>
<dbReference type="EMBL" id="RBAH01000001">
    <property type="protein sequence ID" value="RKN86766.1"/>
    <property type="molecule type" value="Genomic_DNA"/>
</dbReference>
<evidence type="ECO:0000313" key="1">
    <source>
        <dbReference type="EMBL" id="RKN86766.1"/>
    </source>
</evidence>
<dbReference type="Proteomes" id="UP000282311">
    <property type="component" value="Unassembled WGS sequence"/>
</dbReference>
<protein>
    <submittedName>
        <fullName evidence="1">Uncharacterized protein</fullName>
    </submittedName>
</protein>
<dbReference type="OrthoDB" id="2894454at2"/>